<dbReference type="InterPro" id="IPR001138">
    <property type="entry name" value="Zn2Cys6_DnaBD"/>
</dbReference>
<feature type="compositionally biased region" description="Polar residues" evidence="4">
    <location>
        <begin position="639"/>
        <end position="662"/>
    </location>
</feature>
<evidence type="ECO:0000313" key="7">
    <source>
        <dbReference type="Proteomes" id="UP000481861"/>
    </source>
</evidence>
<comment type="caution">
    <text evidence="6">The sequence shown here is derived from an EMBL/GenBank/DDBJ whole genome shotgun (WGS) entry which is preliminary data.</text>
</comment>
<feature type="compositionally biased region" description="Polar residues" evidence="4">
    <location>
        <begin position="8"/>
        <end position="21"/>
    </location>
</feature>
<dbReference type="Pfam" id="PF00172">
    <property type="entry name" value="Zn_clus"/>
    <property type="match status" value="1"/>
</dbReference>
<dbReference type="GO" id="GO:0005634">
    <property type="term" value="C:nucleus"/>
    <property type="evidence" value="ECO:0007669"/>
    <property type="project" value="UniProtKB-SubCell"/>
</dbReference>
<dbReference type="GO" id="GO:0000981">
    <property type="term" value="F:DNA-binding transcription factor activity, RNA polymerase II-specific"/>
    <property type="evidence" value="ECO:0007669"/>
    <property type="project" value="InterPro"/>
</dbReference>
<keyword evidence="2" id="KW-0479">Metal-binding</keyword>
<feature type="region of interest" description="Disordered" evidence="4">
    <location>
        <begin position="639"/>
        <end position="669"/>
    </location>
</feature>
<dbReference type="InterPro" id="IPR050613">
    <property type="entry name" value="Sec_Metabolite_Reg"/>
</dbReference>
<dbReference type="InterPro" id="IPR036864">
    <property type="entry name" value="Zn2-C6_fun-type_DNA-bd_sf"/>
</dbReference>
<dbReference type="SMART" id="SM00906">
    <property type="entry name" value="Fungal_trans"/>
    <property type="match status" value="1"/>
</dbReference>
<dbReference type="PANTHER" id="PTHR31001">
    <property type="entry name" value="UNCHARACTERIZED TRANSCRIPTIONAL REGULATORY PROTEIN"/>
    <property type="match status" value="1"/>
</dbReference>
<evidence type="ECO:0000256" key="2">
    <source>
        <dbReference type="ARBA" id="ARBA00022723"/>
    </source>
</evidence>
<protein>
    <submittedName>
        <fullName evidence="6">Fungal-specific transcription factor domain-containing protein</fullName>
    </submittedName>
</protein>
<dbReference type="Pfam" id="PF04082">
    <property type="entry name" value="Fungal_trans"/>
    <property type="match status" value="1"/>
</dbReference>
<dbReference type="CDD" id="cd12148">
    <property type="entry name" value="fungal_TF_MHR"/>
    <property type="match status" value="1"/>
</dbReference>
<feature type="region of interest" description="Disordered" evidence="4">
    <location>
        <begin position="65"/>
        <end position="86"/>
    </location>
</feature>
<evidence type="ECO:0000256" key="4">
    <source>
        <dbReference type="SAM" id="MobiDB-lite"/>
    </source>
</evidence>
<proteinExistence type="predicted"/>
<gene>
    <name evidence="6" type="ORF">BDV95DRAFT_504951</name>
</gene>
<dbReference type="SMART" id="SM00066">
    <property type="entry name" value="GAL4"/>
    <property type="match status" value="1"/>
</dbReference>
<feature type="compositionally biased region" description="Polar residues" evidence="4">
    <location>
        <begin position="128"/>
        <end position="147"/>
    </location>
</feature>
<dbReference type="SUPFAM" id="SSF57701">
    <property type="entry name" value="Zn2/Cys6 DNA-binding domain"/>
    <property type="match status" value="1"/>
</dbReference>
<evidence type="ECO:0000256" key="1">
    <source>
        <dbReference type="ARBA" id="ARBA00004123"/>
    </source>
</evidence>
<evidence type="ECO:0000313" key="6">
    <source>
        <dbReference type="EMBL" id="KAF2866599.1"/>
    </source>
</evidence>
<dbReference type="Proteomes" id="UP000481861">
    <property type="component" value="Unassembled WGS sequence"/>
</dbReference>
<keyword evidence="3" id="KW-0539">Nucleus</keyword>
<dbReference type="InterPro" id="IPR007219">
    <property type="entry name" value="XnlR_reg_dom"/>
</dbReference>
<comment type="subcellular location">
    <subcellularLocation>
        <location evidence="1">Nucleus</location>
    </subcellularLocation>
</comment>
<dbReference type="GO" id="GO:0006351">
    <property type="term" value="P:DNA-templated transcription"/>
    <property type="evidence" value="ECO:0007669"/>
    <property type="project" value="InterPro"/>
</dbReference>
<sequence length="768" mass="86411">MGDPAKPNPQSQSPGSSTKPQSAGGRQRVISSCLTCRRRKVRCDHVHPICGACARGNHACNYGTEQTPSHGSGRVSKPTISGNAKVRTSEVQARLDRLESLLEKAVAGKPIQALAPIRRDGEAENQDDSGLTPSSTSQTSQGAGISSDNHDGTLILDDGQSQFVSSLHYALLADEIQDIKALLGDRSDSDEEREMPTRKNLVHLLSLGRAKLSVSLQILLPETQEQRDVLLAIFFQNVDPMVRITHTPTLIRKFPDYIRENQPIAFAVFYSAVNSLPSPLVEQKFGESKEDLLTRFELGLEICLAREHYLTTSSLEVFQGFILWLTCITQEEDMGKAWALLGIAIRIALNQGLHRDPSLFPPGSMDSVTIEVRRRLWHQLCHLEFRAAECRGQEPSISEDDYTTLLPRNIKDEELVDGASPGPSPYDEKAWTSVTFQLVRFIGMRTMRRIVKSTYHLERRILESNLHSTSGPDPARELQSIYEQIKMWLYEMHEETGRRYLQFCDRAIPMQRLCLGLSSLLEWRCYLLFWLRMPRCYRDVVFANEVRNMIFTKSLNLLEVMNGASVDMDAARFQWHIGGHATFQAIMYVLSELRNPLFDSPDRQRALGALQMCRMLRQNTNTKAWSAVKSMIDKAIEENTLSQRSQTDSSAPFSPIRTTDTSGIDPMNSPENINLPGYVAQMPTYAIQHNAESSIVQQPLQSIQPVELGPNPNSFSWDDINFNHIVGDMHQSTEPSGIDFGFWGDPFSFETGPIIFPMEERSYAPFTG</sequence>
<organism evidence="6 7">
    <name type="scientific">Massariosphaeria phaeospora</name>
    <dbReference type="NCBI Taxonomy" id="100035"/>
    <lineage>
        <taxon>Eukaryota</taxon>
        <taxon>Fungi</taxon>
        <taxon>Dikarya</taxon>
        <taxon>Ascomycota</taxon>
        <taxon>Pezizomycotina</taxon>
        <taxon>Dothideomycetes</taxon>
        <taxon>Pleosporomycetidae</taxon>
        <taxon>Pleosporales</taxon>
        <taxon>Pleosporales incertae sedis</taxon>
        <taxon>Massariosphaeria</taxon>
    </lineage>
</organism>
<dbReference type="GO" id="GO:0008270">
    <property type="term" value="F:zinc ion binding"/>
    <property type="evidence" value="ECO:0007669"/>
    <property type="project" value="InterPro"/>
</dbReference>
<accession>A0A7C8M313</accession>
<dbReference type="Gene3D" id="4.10.240.10">
    <property type="entry name" value="Zn(2)-C6 fungal-type DNA-binding domain"/>
    <property type="match status" value="1"/>
</dbReference>
<feature type="region of interest" description="Disordered" evidence="4">
    <location>
        <begin position="1"/>
        <end position="27"/>
    </location>
</feature>
<dbReference type="PANTHER" id="PTHR31001:SF77">
    <property type="entry name" value="TRANSCRIPTION FACTOR, PUTATIVE (AFU_ORTHOLOGUE AFUA_3G12940)-RELATED"/>
    <property type="match status" value="1"/>
</dbReference>
<evidence type="ECO:0000256" key="3">
    <source>
        <dbReference type="ARBA" id="ARBA00023242"/>
    </source>
</evidence>
<dbReference type="EMBL" id="JAADJZ010000027">
    <property type="protein sequence ID" value="KAF2866599.1"/>
    <property type="molecule type" value="Genomic_DNA"/>
</dbReference>
<feature type="region of interest" description="Disordered" evidence="4">
    <location>
        <begin position="113"/>
        <end position="152"/>
    </location>
</feature>
<dbReference type="AlphaFoldDB" id="A0A7C8M313"/>
<dbReference type="OrthoDB" id="424974at2759"/>
<keyword evidence="7" id="KW-1185">Reference proteome</keyword>
<dbReference type="PROSITE" id="PS00463">
    <property type="entry name" value="ZN2_CY6_FUNGAL_1"/>
    <property type="match status" value="1"/>
</dbReference>
<name>A0A7C8M313_9PLEO</name>
<reference evidence="6 7" key="1">
    <citation type="submission" date="2020-01" db="EMBL/GenBank/DDBJ databases">
        <authorList>
            <consortium name="DOE Joint Genome Institute"/>
            <person name="Haridas S."/>
            <person name="Albert R."/>
            <person name="Binder M."/>
            <person name="Bloem J."/>
            <person name="Labutti K."/>
            <person name="Salamov A."/>
            <person name="Andreopoulos B."/>
            <person name="Baker S.E."/>
            <person name="Barry K."/>
            <person name="Bills G."/>
            <person name="Bluhm B.H."/>
            <person name="Cannon C."/>
            <person name="Castanera R."/>
            <person name="Culley D.E."/>
            <person name="Daum C."/>
            <person name="Ezra D."/>
            <person name="Gonzalez J.B."/>
            <person name="Henrissat B."/>
            <person name="Kuo A."/>
            <person name="Liang C."/>
            <person name="Lipzen A."/>
            <person name="Lutzoni F."/>
            <person name="Magnuson J."/>
            <person name="Mondo S."/>
            <person name="Nolan M."/>
            <person name="Ohm R."/>
            <person name="Pangilinan J."/>
            <person name="Park H.-J.H."/>
            <person name="Ramirez L."/>
            <person name="Alfaro M."/>
            <person name="Sun H."/>
            <person name="Tritt A."/>
            <person name="Yoshinaga Y."/>
            <person name="Zwiers L.-H.L."/>
            <person name="Turgeon B.G."/>
            <person name="Goodwin S.B."/>
            <person name="Spatafora J.W."/>
            <person name="Crous P.W."/>
            <person name="Grigoriev I.V."/>
        </authorList>
    </citation>
    <scope>NUCLEOTIDE SEQUENCE [LARGE SCALE GENOMIC DNA]</scope>
    <source>
        <strain evidence="6 7">CBS 611.86</strain>
    </source>
</reference>
<dbReference type="PROSITE" id="PS50048">
    <property type="entry name" value="ZN2_CY6_FUNGAL_2"/>
    <property type="match status" value="1"/>
</dbReference>
<feature type="domain" description="Zn(2)-C6 fungal-type" evidence="5">
    <location>
        <begin position="32"/>
        <end position="62"/>
    </location>
</feature>
<evidence type="ECO:0000259" key="5">
    <source>
        <dbReference type="PROSITE" id="PS50048"/>
    </source>
</evidence>
<dbReference type="CDD" id="cd00067">
    <property type="entry name" value="GAL4"/>
    <property type="match status" value="1"/>
</dbReference>
<dbReference type="GO" id="GO:0003677">
    <property type="term" value="F:DNA binding"/>
    <property type="evidence" value="ECO:0007669"/>
    <property type="project" value="InterPro"/>
</dbReference>